<evidence type="ECO:0000256" key="7">
    <source>
        <dbReference type="ARBA" id="ARBA00023065"/>
    </source>
</evidence>
<keyword evidence="4 9" id="KW-0812">Transmembrane</keyword>
<dbReference type="Gene3D" id="1.20.1510.10">
    <property type="entry name" value="Cation efflux protein transmembrane domain"/>
    <property type="match status" value="1"/>
</dbReference>
<feature type="transmembrane region" description="Helical" evidence="9">
    <location>
        <begin position="51"/>
        <end position="71"/>
    </location>
</feature>
<comment type="similarity">
    <text evidence="2">Belongs to the cation diffusion facilitator (CDF) transporter (TC 2.A.4) family. SLC30A subfamily.</text>
</comment>
<evidence type="ECO:0000256" key="6">
    <source>
        <dbReference type="ARBA" id="ARBA00022989"/>
    </source>
</evidence>
<dbReference type="InterPro" id="IPR058533">
    <property type="entry name" value="Cation_efflux_TM"/>
</dbReference>
<gene>
    <name evidence="12" type="ORF">HYS17_03265</name>
</gene>
<keyword evidence="3" id="KW-0813">Transport</keyword>
<dbReference type="SUPFAM" id="SSF161111">
    <property type="entry name" value="Cation efflux protein transmembrane domain-like"/>
    <property type="match status" value="1"/>
</dbReference>
<dbReference type="Pfam" id="PF16916">
    <property type="entry name" value="ZT_dimer"/>
    <property type="match status" value="1"/>
</dbReference>
<dbReference type="InterPro" id="IPR050681">
    <property type="entry name" value="CDF/SLC30A"/>
</dbReference>
<evidence type="ECO:0000256" key="5">
    <source>
        <dbReference type="ARBA" id="ARBA00022906"/>
    </source>
</evidence>
<feature type="domain" description="Cation efflux protein transmembrane" evidence="10">
    <location>
        <begin position="26"/>
        <end position="212"/>
    </location>
</feature>
<feature type="transmembrane region" description="Helical" evidence="9">
    <location>
        <begin position="125"/>
        <end position="147"/>
    </location>
</feature>
<evidence type="ECO:0000313" key="12">
    <source>
        <dbReference type="EMBL" id="QQG36803.1"/>
    </source>
</evidence>
<dbReference type="AlphaFoldDB" id="A0A7T5R3C9"/>
<evidence type="ECO:0000256" key="2">
    <source>
        <dbReference type="ARBA" id="ARBA00008873"/>
    </source>
</evidence>
<feature type="transmembrane region" description="Helical" evidence="9">
    <location>
        <begin position="92"/>
        <end position="110"/>
    </location>
</feature>
<keyword evidence="5" id="KW-0864">Zinc transport</keyword>
<proteinExistence type="inferred from homology"/>
<accession>A0A7T5R3C9</accession>
<dbReference type="NCBIfam" id="TIGR01297">
    <property type="entry name" value="CDF"/>
    <property type="match status" value="1"/>
</dbReference>
<dbReference type="PANTHER" id="PTHR11562:SF17">
    <property type="entry name" value="RE54080P-RELATED"/>
    <property type="match status" value="1"/>
</dbReference>
<evidence type="ECO:0000313" key="13">
    <source>
        <dbReference type="Proteomes" id="UP000595362"/>
    </source>
</evidence>
<feature type="domain" description="Cation efflux protein cytoplasmic" evidence="11">
    <location>
        <begin position="224"/>
        <end position="293"/>
    </location>
</feature>
<evidence type="ECO:0000256" key="4">
    <source>
        <dbReference type="ARBA" id="ARBA00022692"/>
    </source>
</evidence>
<evidence type="ECO:0000256" key="3">
    <source>
        <dbReference type="ARBA" id="ARBA00022448"/>
    </source>
</evidence>
<evidence type="ECO:0000256" key="9">
    <source>
        <dbReference type="SAM" id="Phobius"/>
    </source>
</evidence>
<keyword evidence="6 9" id="KW-1133">Transmembrane helix</keyword>
<sequence length="302" mass="33086">MEDHHGHDHSGHNHHNVRDMTDKKLTMAVIINVGLTFAQIAGGIFSGSLALIADALHNFSDAASLLLAVIARRIAKRKPDNKRTYGYQRIETVAALINLTSLILIGFWLGTEAVIRFIEPQPVEGWTVIIVAGIALIIDAATALLTWKESKTSQNIRAAFLHNIADALSSVGVIIGGALILLYGWTIIDPIITLVISAYVMLQAAKEFPAVLNLLLDGAPESVNADALIHDMRQLIGIKGVHHVHVRRLDEQRNALEAHIVIDDLKHMEEVKTSLKAFLANRYDIAHSTLEFETVDCKGNCS</sequence>
<comment type="subcellular location">
    <subcellularLocation>
        <location evidence="1">Membrane</location>
        <topology evidence="1">Multi-pass membrane protein</topology>
    </subcellularLocation>
</comment>
<dbReference type="GO" id="GO:0005385">
    <property type="term" value="F:zinc ion transmembrane transporter activity"/>
    <property type="evidence" value="ECO:0007669"/>
    <property type="project" value="TreeGrafter"/>
</dbReference>
<evidence type="ECO:0000256" key="8">
    <source>
        <dbReference type="ARBA" id="ARBA00023136"/>
    </source>
</evidence>
<evidence type="ECO:0000259" key="11">
    <source>
        <dbReference type="Pfam" id="PF16916"/>
    </source>
</evidence>
<protein>
    <submittedName>
        <fullName evidence="12">Cation transporter</fullName>
    </submittedName>
</protein>
<dbReference type="InterPro" id="IPR027470">
    <property type="entry name" value="Cation_efflux_CTD"/>
</dbReference>
<organism evidence="12 13">
    <name type="scientific">Micavibrio aeruginosavorus</name>
    <dbReference type="NCBI Taxonomy" id="349221"/>
    <lineage>
        <taxon>Bacteria</taxon>
        <taxon>Pseudomonadati</taxon>
        <taxon>Bdellovibrionota</taxon>
        <taxon>Bdellovibrionia</taxon>
        <taxon>Bdellovibrionales</taxon>
        <taxon>Pseudobdellovibrionaceae</taxon>
        <taxon>Micavibrio</taxon>
    </lineage>
</organism>
<dbReference type="SUPFAM" id="SSF160240">
    <property type="entry name" value="Cation efflux protein cytoplasmic domain-like"/>
    <property type="match status" value="1"/>
</dbReference>
<dbReference type="Pfam" id="PF01545">
    <property type="entry name" value="Cation_efflux"/>
    <property type="match status" value="1"/>
</dbReference>
<name>A0A7T5R3C9_9BACT</name>
<feature type="transmembrane region" description="Helical" evidence="9">
    <location>
        <begin position="25"/>
        <end position="45"/>
    </location>
</feature>
<dbReference type="InterPro" id="IPR027469">
    <property type="entry name" value="Cation_efflux_TMD_sf"/>
</dbReference>
<feature type="transmembrane region" description="Helical" evidence="9">
    <location>
        <begin position="159"/>
        <end position="181"/>
    </location>
</feature>
<keyword evidence="7" id="KW-0406">Ion transport</keyword>
<keyword evidence="8 9" id="KW-0472">Membrane</keyword>
<dbReference type="PANTHER" id="PTHR11562">
    <property type="entry name" value="CATION EFFLUX PROTEIN/ ZINC TRANSPORTER"/>
    <property type="match status" value="1"/>
</dbReference>
<dbReference type="InterPro" id="IPR036837">
    <property type="entry name" value="Cation_efflux_CTD_sf"/>
</dbReference>
<evidence type="ECO:0000256" key="1">
    <source>
        <dbReference type="ARBA" id="ARBA00004141"/>
    </source>
</evidence>
<reference evidence="12 13" key="1">
    <citation type="submission" date="2020-07" db="EMBL/GenBank/DDBJ databases">
        <title>Huge and variable diversity of episymbiotic CPR bacteria and DPANN archaea in groundwater ecosystems.</title>
        <authorList>
            <person name="He C.Y."/>
            <person name="Keren R."/>
            <person name="Whittaker M."/>
            <person name="Farag I.F."/>
            <person name="Doudna J."/>
            <person name="Cate J.H.D."/>
            <person name="Banfield J.F."/>
        </authorList>
    </citation>
    <scope>NUCLEOTIDE SEQUENCE [LARGE SCALE GENOMIC DNA]</scope>
    <source>
        <strain evidence="12">NC_groundwater_70_Ag_B-0.1um_54_66</strain>
    </source>
</reference>
<evidence type="ECO:0000259" key="10">
    <source>
        <dbReference type="Pfam" id="PF01545"/>
    </source>
</evidence>
<dbReference type="EMBL" id="CP066681">
    <property type="protein sequence ID" value="QQG36803.1"/>
    <property type="molecule type" value="Genomic_DNA"/>
</dbReference>
<dbReference type="Proteomes" id="UP000595362">
    <property type="component" value="Chromosome"/>
</dbReference>
<dbReference type="GO" id="GO:0005886">
    <property type="term" value="C:plasma membrane"/>
    <property type="evidence" value="ECO:0007669"/>
    <property type="project" value="TreeGrafter"/>
</dbReference>
<dbReference type="InterPro" id="IPR002524">
    <property type="entry name" value="Cation_efflux"/>
</dbReference>
<keyword evidence="5" id="KW-0862">Zinc</keyword>